<evidence type="ECO:0000259" key="6">
    <source>
        <dbReference type="Pfam" id="PF04932"/>
    </source>
</evidence>
<feature type="transmembrane region" description="Helical" evidence="5">
    <location>
        <begin position="111"/>
        <end position="128"/>
    </location>
</feature>
<name>A0A090EF42_MESPL</name>
<feature type="transmembrane region" description="Helical" evidence="5">
    <location>
        <begin position="140"/>
        <end position="162"/>
    </location>
</feature>
<evidence type="ECO:0000256" key="4">
    <source>
        <dbReference type="ARBA" id="ARBA00023136"/>
    </source>
</evidence>
<dbReference type="AlphaFoldDB" id="A0A090EF42"/>
<sequence>MAGSMEIRAQPGNCEAKHLNPFTKLRRHLTPAQINFYFSIVCFFSPPVLGSLVSITFNAGGVWSVLLLAIKRRRFNIDGPMLALTAAIYAYCAAMVLASIVNGTLAADLRFFLPLITFLLFPVSYSTWSITEKAALARIAILASAAACFGALAIAVFQYHWLGVRAEGGAGNPIVFATVTCLAIMTCLAGALSGIERRWKLLVLAAIAGALAIVYSGSRMIWVAVPIVGIAVLLVNRRRFTGASMARFAAIGVVVALVIAAIGSRVVLDRTDFLVSDWDALNANGDHSTALGLRVAMWEIGFDAVREMPIFGHGITASRALMKQGFHDRFGLSAGFSHFHNGFLTAAVEAGLLGALALASIFVVAAWNAAKALRLRVDPVERFGATMILVAVITYLTGGMAGILVGHDILDATLMVFLIVGTYLASGRTIVPTGESAPAMAPGASPQP</sequence>
<evidence type="ECO:0000313" key="7">
    <source>
        <dbReference type="EMBL" id="CDX28992.1"/>
    </source>
</evidence>
<proteinExistence type="predicted"/>
<feature type="transmembrane region" description="Helical" evidence="5">
    <location>
        <begin position="350"/>
        <end position="370"/>
    </location>
</feature>
<dbReference type="PANTHER" id="PTHR37422">
    <property type="entry name" value="TEICHURONIC ACID BIOSYNTHESIS PROTEIN TUAE"/>
    <property type="match status" value="1"/>
</dbReference>
<evidence type="ECO:0000256" key="2">
    <source>
        <dbReference type="ARBA" id="ARBA00022692"/>
    </source>
</evidence>
<protein>
    <submittedName>
        <fullName evidence="7">O-antigen polymerase</fullName>
    </submittedName>
</protein>
<dbReference type="Pfam" id="PF04932">
    <property type="entry name" value="Wzy_C"/>
    <property type="match status" value="1"/>
</dbReference>
<feature type="transmembrane region" description="Helical" evidence="5">
    <location>
        <begin position="174"/>
        <end position="192"/>
    </location>
</feature>
<feature type="transmembrane region" description="Helical" evidence="5">
    <location>
        <begin position="81"/>
        <end position="105"/>
    </location>
</feature>
<feature type="transmembrane region" description="Helical" evidence="5">
    <location>
        <begin position="199"/>
        <end position="215"/>
    </location>
</feature>
<dbReference type="InterPro" id="IPR051533">
    <property type="entry name" value="WaaL-like"/>
</dbReference>
<dbReference type="GO" id="GO:0016020">
    <property type="term" value="C:membrane"/>
    <property type="evidence" value="ECO:0007669"/>
    <property type="project" value="UniProtKB-SubCell"/>
</dbReference>
<evidence type="ECO:0000256" key="1">
    <source>
        <dbReference type="ARBA" id="ARBA00004141"/>
    </source>
</evidence>
<organism evidence="7 8">
    <name type="scientific">Mesorhizobium plurifarium</name>
    <dbReference type="NCBI Taxonomy" id="69974"/>
    <lineage>
        <taxon>Bacteria</taxon>
        <taxon>Pseudomonadati</taxon>
        <taxon>Pseudomonadota</taxon>
        <taxon>Alphaproteobacteria</taxon>
        <taxon>Hyphomicrobiales</taxon>
        <taxon>Phyllobacteriaceae</taxon>
        <taxon>Mesorhizobium</taxon>
    </lineage>
</organism>
<reference evidence="8" key="1">
    <citation type="submission" date="2014-08" db="EMBL/GenBank/DDBJ databases">
        <authorList>
            <person name="Moulin L."/>
        </authorList>
    </citation>
    <scope>NUCLEOTIDE SEQUENCE [LARGE SCALE GENOMIC DNA]</scope>
</reference>
<feature type="transmembrane region" description="Helical" evidence="5">
    <location>
        <begin position="382"/>
        <end position="406"/>
    </location>
</feature>
<keyword evidence="3 5" id="KW-1133">Transmembrane helix</keyword>
<dbReference type="PANTHER" id="PTHR37422:SF13">
    <property type="entry name" value="LIPOPOLYSACCHARIDE BIOSYNTHESIS PROTEIN PA4999-RELATED"/>
    <property type="match status" value="1"/>
</dbReference>
<dbReference type="EMBL" id="CCMZ01000076">
    <property type="protein sequence ID" value="CDX28992.1"/>
    <property type="molecule type" value="Genomic_DNA"/>
</dbReference>
<dbReference type="Proteomes" id="UP000045285">
    <property type="component" value="Unassembled WGS sequence"/>
</dbReference>
<feature type="domain" description="O-antigen ligase-related" evidence="6">
    <location>
        <begin position="204"/>
        <end position="358"/>
    </location>
</feature>
<evidence type="ECO:0000313" key="8">
    <source>
        <dbReference type="Proteomes" id="UP000045285"/>
    </source>
</evidence>
<feature type="transmembrane region" description="Helical" evidence="5">
    <location>
        <begin position="221"/>
        <end position="236"/>
    </location>
</feature>
<dbReference type="InterPro" id="IPR007016">
    <property type="entry name" value="O-antigen_ligase-rel_domated"/>
</dbReference>
<feature type="transmembrane region" description="Helical" evidence="5">
    <location>
        <begin position="412"/>
        <end position="431"/>
    </location>
</feature>
<feature type="transmembrane region" description="Helical" evidence="5">
    <location>
        <begin position="248"/>
        <end position="268"/>
    </location>
</feature>
<keyword evidence="2 5" id="KW-0812">Transmembrane</keyword>
<feature type="transmembrane region" description="Helical" evidence="5">
    <location>
        <begin position="36"/>
        <end position="69"/>
    </location>
</feature>
<dbReference type="STRING" id="69974.MPLDJ20_80242"/>
<keyword evidence="8" id="KW-1185">Reference proteome</keyword>
<keyword evidence="4 5" id="KW-0472">Membrane</keyword>
<gene>
    <name evidence="7" type="ORF">MPL3356_90130</name>
</gene>
<evidence type="ECO:0000256" key="5">
    <source>
        <dbReference type="SAM" id="Phobius"/>
    </source>
</evidence>
<comment type="subcellular location">
    <subcellularLocation>
        <location evidence="1">Membrane</location>
        <topology evidence="1">Multi-pass membrane protein</topology>
    </subcellularLocation>
</comment>
<evidence type="ECO:0000256" key="3">
    <source>
        <dbReference type="ARBA" id="ARBA00022989"/>
    </source>
</evidence>
<accession>A0A090EF42</accession>